<dbReference type="InterPro" id="IPR007833">
    <property type="entry name" value="Capsule_polysaccharide_synth"/>
</dbReference>
<accession>A0ABU0BNR8</accession>
<dbReference type="Proteomes" id="UP001230207">
    <property type="component" value="Unassembled WGS sequence"/>
</dbReference>
<dbReference type="Pfam" id="PF05159">
    <property type="entry name" value="Capsule_synth"/>
    <property type="match status" value="1"/>
</dbReference>
<proteinExistence type="predicted"/>
<protein>
    <submittedName>
        <fullName evidence="1">Capsular polysaccharide export protein</fullName>
    </submittedName>
</protein>
<evidence type="ECO:0000313" key="2">
    <source>
        <dbReference type="Proteomes" id="UP001230207"/>
    </source>
</evidence>
<keyword evidence="2" id="KW-1185">Reference proteome</keyword>
<dbReference type="RefSeq" id="WP_307229163.1">
    <property type="nucleotide sequence ID" value="NZ_JAUSVF010000001.1"/>
</dbReference>
<dbReference type="CDD" id="cd16439">
    <property type="entry name" value="beta_Kdo_transferase_KpsC_2"/>
    <property type="match status" value="1"/>
</dbReference>
<sequence>MKLDDDITADRSGQPLAFVFGMAPWRTFLPVWLPERRIVQRDRSRFTALEFQTRWAPLLRRSEGAQVYVWGYKHPPFLQQFCEKNHIPLIRVEDGFLRSVNLGSTNVPPLSLCFDSPVLYYDSTGRSQLEHILENHDFARDATLRQRAERGLQRLLATRLSKYNNATDVTIEAVYGPKDRTRVLVLGQVDDDMSILKGCDRPVGNNDLIDAAVSDNPGAQIIFKPHPDIMHGHRPSNFSRERLAANVQVLETNITLADAFQTVDRVYTVTSLAGFEALMRGIPVTCLGMPFYAGWGATDDRQSCPRRTARRDVTDIFAAAYILYSRYYDPQAMRGIEFEDAVETLHQMRLQAAS</sequence>
<reference evidence="1 2" key="1">
    <citation type="submission" date="2023-07" db="EMBL/GenBank/DDBJ databases">
        <title>Genomic Encyclopedia of Type Strains, Phase IV (KMG-IV): sequencing the most valuable type-strain genomes for metagenomic binning, comparative biology and taxonomic classification.</title>
        <authorList>
            <person name="Goeker M."/>
        </authorList>
    </citation>
    <scope>NUCLEOTIDE SEQUENCE [LARGE SCALE GENOMIC DNA]</scope>
    <source>
        <strain evidence="1 2">DSM 1112</strain>
    </source>
</reference>
<name>A0ABU0BNR8_9HYPH</name>
<evidence type="ECO:0000313" key="1">
    <source>
        <dbReference type="EMBL" id="MDQ0319894.1"/>
    </source>
</evidence>
<organism evidence="1 2">
    <name type="scientific">Pararhizobium capsulatum DSM 1112</name>
    <dbReference type="NCBI Taxonomy" id="1121113"/>
    <lineage>
        <taxon>Bacteria</taxon>
        <taxon>Pseudomonadati</taxon>
        <taxon>Pseudomonadota</taxon>
        <taxon>Alphaproteobacteria</taxon>
        <taxon>Hyphomicrobiales</taxon>
        <taxon>Rhizobiaceae</taxon>
        <taxon>Rhizobium/Agrobacterium group</taxon>
        <taxon>Pararhizobium</taxon>
    </lineage>
</organism>
<comment type="caution">
    <text evidence="1">The sequence shown here is derived from an EMBL/GenBank/DDBJ whole genome shotgun (WGS) entry which is preliminary data.</text>
</comment>
<dbReference type="EMBL" id="JAUSVF010000001">
    <property type="protein sequence ID" value="MDQ0319894.1"/>
    <property type="molecule type" value="Genomic_DNA"/>
</dbReference>
<gene>
    <name evidence="1" type="ORF">QO002_002032</name>
</gene>